<dbReference type="InterPro" id="IPR011004">
    <property type="entry name" value="Trimer_LpxA-like_sf"/>
</dbReference>
<dbReference type="PROSITE" id="PS00101">
    <property type="entry name" value="HEXAPEP_TRANSFERASES"/>
    <property type="match status" value="1"/>
</dbReference>
<organism evidence="5 6">
    <name type="scientific">Uliginosibacterium sediminicola</name>
    <dbReference type="NCBI Taxonomy" id="2024550"/>
    <lineage>
        <taxon>Bacteria</taxon>
        <taxon>Pseudomonadati</taxon>
        <taxon>Pseudomonadota</taxon>
        <taxon>Betaproteobacteria</taxon>
        <taxon>Rhodocyclales</taxon>
        <taxon>Zoogloeaceae</taxon>
        <taxon>Uliginosibacterium</taxon>
    </lineage>
</organism>
<comment type="caution">
    <text evidence="5">The sequence shown here is derived from an EMBL/GenBank/DDBJ whole genome shotgun (WGS) entry which is preliminary data.</text>
</comment>
<keyword evidence="4" id="KW-0012">Acyltransferase</keyword>
<evidence type="ECO:0000313" key="6">
    <source>
        <dbReference type="Proteomes" id="UP001410394"/>
    </source>
</evidence>
<dbReference type="EMBL" id="JBDIVE010000006">
    <property type="protein sequence ID" value="MEN3069208.1"/>
    <property type="molecule type" value="Genomic_DNA"/>
</dbReference>
<dbReference type="InterPro" id="IPR018357">
    <property type="entry name" value="Hexapep_transf_CS"/>
</dbReference>
<proteinExistence type="inferred from homology"/>
<keyword evidence="3" id="KW-0677">Repeat</keyword>
<keyword evidence="6" id="KW-1185">Reference proteome</keyword>
<dbReference type="InterPro" id="IPR051159">
    <property type="entry name" value="Hexapeptide_acetyltransf"/>
</dbReference>
<evidence type="ECO:0000256" key="3">
    <source>
        <dbReference type="ARBA" id="ARBA00022737"/>
    </source>
</evidence>
<dbReference type="Proteomes" id="UP001410394">
    <property type="component" value="Unassembled WGS sequence"/>
</dbReference>
<reference evidence="5 6" key="1">
    <citation type="journal article" date="2018" name="Int. J. Syst. Evol. Microbiol.">
        <title>Uliginosibacterium sediminicola sp. nov., isolated from freshwater sediment.</title>
        <authorList>
            <person name="Hwang W.M."/>
            <person name="Kim S.M."/>
            <person name="Kang K."/>
            <person name="Ahn T.Y."/>
        </authorList>
    </citation>
    <scope>NUCLEOTIDE SEQUENCE [LARGE SCALE GENOMIC DNA]</scope>
    <source>
        <strain evidence="5 6">M1-21</strain>
    </source>
</reference>
<keyword evidence="2" id="KW-0808">Transferase</keyword>
<dbReference type="SUPFAM" id="SSF51161">
    <property type="entry name" value="Trimeric LpxA-like enzymes"/>
    <property type="match status" value="1"/>
</dbReference>
<comment type="similarity">
    <text evidence="1">Belongs to the transferase hexapeptide repeat family.</text>
</comment>
<gene>
    <name evidence="5" type="ORF">ABDB84_12025</name>
</gene>
<dbReference type="InterPro" id="IPR001451">
    <property type="entry name" value="Hexapep"/>
</dbReference>
<protein>
    <submittedName>
        <fullName evidence="5">DapH/DapD/GlmU-related protein</fullName>
    </submittedName>
</protein>
<evidence type="ECO:0000313" key="5">
    <source>
        <dbReference type="EMBL" id="MEN3069208.1"/>
    </source>
</evidence>
<sequence length="183" mass="19471">MALRSRLISLARKLLRGDPLRTLQARGLVVGQNFFLQDDCVIDAWHCALIRIGDDVTLGPRVMILAHDASTKRALGYVRIAQVEIGDRVFIGAGSIVLPGVSIGSDVIIGAGSVVTQDIPAGSVAAGNPARVLGSTADYIERKRVEMDNSAQFGEEFTLRAGADAARLAQMKEALKNGVAYIV</sequence>
<dbReference type="PANTHER" id="PTHR23416:SF23">
    <property type="entry name" value="ACETYLTRANSFERASE C18B11.09C-RELATED"/>
    <property type="match status" value="1"/>
</dbReference>
<dbReference type="RefSeq" id="WP_345919981.1">
    <property type="nucleotide sequence ID" value="NZ_JBDIVE010000006.1"/>
</dbReference>
<evidence type="ECO:0000256" key="2">
    <source>
        <dbReference type="ARBA" id="ARBA00022679"/>
    </source>
</evidence>
<evidence type="ECO:0000256" key="1">
    <source>
        <dbReference type="ARBA" id="ARBA00007274"/>
    </source>
</evidence>
<name>A0ABU9YZS9_9RHOO</name>
<dbReference type="Pfam" id="PF00132">
    <property type="entry name" value="Hexapep"/>
    <property type="match status" value="1"/>
</dbReference>
<dbReference type="Gene3D" id="2.160.10.10">
    <property type="entry name" value="Hexapeptide repeat proteins"/>
    <property type="match status" value="1"/>
</dbReference>
<evidence type="ECO:0000256" key="4">
    <source>
        <dbReference type="ARBA" id="ARBA00023315"/>
    </source>
</evidence>
<accession>A0ABU9YZS9</accession>
<dbReference type="PANTHER" id="PTHR23416">
    <property type="entry name" value="SIALIC ACID SYNTHASE-RELATED"/>
    <property type="match status" value="1"/>
</dbReference>